<feature type="compositionally biased region" description="Acidic residues" evidence="9">
    <location>
        <begin position="305"/>
        <end position="322"/>
    </location>
</feature>
<dbReference type="OrthoDB" id="4062651at2759"/>
<keyword evidence="5" id="KW-0418">Kinase</keyword>
<comment type="catalytic activity">
    <reaction evidence="8">
        <text>L-seryl-[protein] + ATP = O-phospho-L-seryl-[protein] + ADP + H(+)</text>
        <dbReference type="Rhea" id="RHEA:17989"/>
        <dbReference type="Rhea" id="RHEA-COMP:9863"/>
        <dbReference type="Rhea" id="RHEA-COMP:11604"/>
        <dbReference type="ChEBI" id="CHEBI:15378"/>
        <dbReference type="ChEBI" id="CHEBI:29999"/>
        <dbReference type="ChEBI" id="CHEBI:30616"/>
        <dbReference type="ChEBI" id="CHEBI:83421"/>
        <dbReference type="ChEBI" id="CHEBI:456216"/>
        <dbReference type="EC" id="2.7.11.1"/>
    </reaction>
</comment>
<dbReference type="EMBL" id="JAMYWD010000002">
    <property type="protein sequence ID" value="KAJ4980155.1"/>
    <property type="molecule type" value="Genomic_DNA"/>
</dbReference>
<dbReference type="InterPro" id="IPR050588">
    <property type="entry name" value="WNK_Ser-Thr_kinase"/>
</dbReference>
<evidence type="ECO:0000259" key="10">
    <source>
        <dbReference type="PROSITE" id="PS50011"/>
    </source>
</evidence>
<evidence type="ECO:0000256" key="5">
    <source>
        <dbReference type="ARBA" id="ARBA00022777"/>
    </source>
</evidence>
<keyword evidence="4" id="KW-0547">Nucleotide-binding</keyword>
<protein>
    <recommendedName>
        <fullName evidence="1">non-specific serine/threonine protein kinase</fullName>
        <ecNumber evidence="1">2.7.11.1</ecNumber>
    </recommendedName>
</protein>
<organism evidence="11 12">
    <name type="scientific">Protea cynaroides</name>
    <dbReference type="NCBI Taxonomy" id="273540"/>
    <lineage>
        <taxon>Eukaryota</taxon>
        <taxon>Viridiplantae</taxon>
        <taxon>Streptophyta</taxon>
        <taxon>Embryophyta</taxon>
        <taxon>Tracheophyta</taxon>
        <taxon>Spermatophyta</taxon>
        <taxon>Magnoliopsida</taxon>
        <taxon>Proteales</taxon>
        <taxon>Proteaceae</taxon>
        <taxon>Protea</taxon>
    </lineage>
</organism>
<evidence type="ECO:0000256" key="9">
    <source>
        <dbReference type="SAM" id="MobiDB-lite"/>
    </source>
</evidence>
<dbReference type="FunFam" id="1.10.510.10:FF:000046">
    <property type="entry name" value="probable serine/threonine-protein kinase WNK9"/>
    <property type="match status" value="1"/>
</dbReference>
<keyword evidence="12" id="KW-1185">Reference proteome</keyword>
<evidence type="ECO:0000256" key="3">
    <source>
        <dbReference type="ARBA" id="ARBA00022679"/>
    </source>
</evidence>
<sequence>MNKARVAERVRGAAPADPEYVETDPTGRYGRFKEVLGKGATKTVYRAFDKVLGIEVAWSQARLNDVFRSREELQRLYSEVHLLSTLKHDSIICYYTSWIHVDQRTFNFITEMFTSGTLREYRQKYKTVNIRAVKNWARQILRGLVYLHGHDPPVMHRDLKCDNIFVNGHLGQVKIGDLGLAAILRGSQPARSVIGTPEFMAPELYEEEYNELVDIYSFGMCVLEMLTGEYPYSECCNPAQIYKKVTSGKLPEAFYRIHDNEAQRFIGKCLETATKRLPAKLLLHDPFLSSDQEEPLPAPVPVPLPEDESSNCSEEDNDDEETPFNPERRTDITIKGKMNPEDDTIFLKVQIADKDGCARNIFFPFDIVNDTPLDVATEMVKDLEIVDREPAEIAVVIEEEISALMPNWRDWNPPPDHAQHILSYHDDEDGDDDCDGPCLPFSTSSSCSSHASLSGLINSTHNSHGDNVLHSCDWLSGLSSKGQQQQQHHPNVAAHKFTRFYPEENSRIGSSNGVNCCKQCKLITGLQRRPTSCDRRALDSRYLIDVRSQLLHQSLVHELNQRRSFKTIGAMENIGFQAPCAYSGKASQEKGSARTSRGKHL</sequence>
<proteinExistence type="predicted"/>
<dbReference type="PANTHER" id="PTHR13902">
    <property type="entry name" value="SERINE/THREONINE-PROTEIN KINASE WNK WITH NO LYSINE -RELATED"/>
    <property type="match status" value="1"/>
</dbReference>
<reference evidence="11" key="1">
    <citation type="journal article" date="2023" name="Plant J.">
        <title>The genome of the king protea, Protea cynaroides.</title>
        <authorList>
            <person name="Chang J."/>
            <person name="Duong T.A."/>
            <person name="Schoeman C."/>
            <person name="Ma X."/>
            <person name="Roodt D."/>
            <person name="Barker N."/>
            <person name="Li Z."/>
            <person name="Van de Peer Y."/>
            <person name="Mizrachi E."/>
        </authorList>
    </citation>
    <scope>NUCLEOTIDE SEQUENCE</scope>
    <source>
        <tissue evidence="11">Young leaves</tissue>
    </source>
</reference>
<evidence type="ECO:0000256" key="8">
    <source>
        <dbReference type="ARBA" id="ARBA00048679"/>
    </source>
</evidence>
<dbReference type="InterPro" id="IPR000719">
    <property type="entry name" value="Prot_kinase_dom"/>
</dbReference>
<dbReference type="GO" id="GO:0005524">
    <property type="term" value="F:ATP binding"/>
    <property type="evidence" value="ECO:0007669"/>
    <property type="project" value="UniProtKB-KW"/>
</dbReference>
<evidence type="ECO:0000256" key="1">
    <source>
        <dbReference type="ARBA" id="ARBA00012513"/>
    </source>
</evidence>
<dbReference type="InterPro" id="IPR011009">
    <property type="entry name" value="Kinase-like_dom_sf"/>
</dbReference>
<dbReference type="Gene3D" id="1.10.510.10">
    <property type="entry name" value="Transferase(Phosphotransferase) domain 1"/>
    <property type="match status" value="1"/>
</dbReference>
<evidence type="ECO:0000313" key="11">
    <source>
        <dbReference type="EMBL" id="KAJ4980155.1"/>
    </source>
</evidence>
<evidence type="ECO:0000256" key="4">
    <source>
        <dbReference type="ARBA" id="ARBA00022741"/>
    </source>
</evidence>
<feature type="region of interest" description="Disordered" evidence="9">
    <location>
        <begin position="288"/>
        <end position="327"/>
    </location>
</feature>
<dbReference type="SMART" id="SM00220">
    <property type="entry name" value="S_TKc"/>
    <property type="match status" value="1"/>
</dbReference>
<accession>A0A9Q0R1P7</accession>
<dbReference type="GO" id="GO:0004674">
    <property type="term" value="F:protein serine/threonine kinase activity"/>
    <property type="evidence" value="ECO:0007669"/>
    <property type="project" value="UniProtKB-KW"/>
</dbReference>
<feature type="domain" description="Protein kinase" evidence="10">
    <location>
        <begin position="30"/>
        <end position="288"/>
    </location>
</feature>
<comment type="catalytic activity">
    <reaction evidence="7">
        <text>L-threonyl-[protein] + ATP = O-phospho-L-threonyl-[protein] + ADP + H(+)</text>
        <dbReference type="Rhea" id="RHEA:46608"/>
        <dbReference type="Rhea" id="RHEA-COMP:11060"/>
        <dbReference type="Rhea" id="RHEA-COMP:11605"/>
        <dbReference type="ChEBI" id="CHEBI:15378"/>
        <dbReference type="ChEBI" id="CHEBI:30013"/>
        <dbReference type="ChEBI" id="CHEBI:30616"/>
        <dbReference type="ChEBI" id="CHEBI:61977"/>
        <dbReference type="ChEBI" id="CHEBI:456216"/>
        <dbReference type="EC" id="2.7.11.1"/>
    </reaction>
</comment>
<name>A0A9Q0R1P7_9MAGN</name>
<dbReference type="AlphaFoldDB" id="A0A9Q0R1P7"/>
<dbReference type="PROSITE" id="PS50011">
    <property type="entry name" value="PROTEIN_KINASE_DOM"/>
    <property type="match status" value="1"/>
</dbReference>
<dbReference type="EC" id="2.7.11.1" evidence="1"/>
<gene>
    <name evidence="11" type="ORF">NE237_010935</name>
</gene>
<dbReference type="Proteomes" id="UP001141806">
    <property type="component" value="Unassembled WGS sequence"/>
</dbReference>
<keyword evidence="2" id="KW-0723">Serine/threonine-protein kinase</keyword>
<evidence type="ECO:0000256" key="6">
    <source>
        <dbReference type="ARBA" id="ARBA00022840"/>
    </source>
</evidence>
<dbReference type="PROSITE" id="PS00108">
    <property type="entry name" value="PROTEIN_KINASE_ST"/>
    <property type="match status" value="1"/>
</dbReference>
<dbReference type="CDD" id="cd13983">
    <property type="entry name" value="STKc_WNK"/>
    <property type="match status" value="1"/>
</dbReference>
<evidence type="ECO:0000313" key="12">
    <source>
        <dbReference type="Proteomes" id="UP001141806"/>
    </source>
</evidence>
<dbReference type="SUPFAM" id="SSF56112">
    <property type="entry name" value="Protein kinase-like (PK-like)"/>
    <property type="match status" value="1"/>
</dbReference>
<keyword evidence="6" id="KW-0067">ATP-binding</keyword>
<dbReference type="InterPro" id="IPR008271">
    <property type="entry name" value="Ser/Thr_kinase_AS"/>
</dbReference>
<evidence type="ECO:0000256" key="7">
    <source>
        <dbReference type="ARBA" id="ARBA00047899"/>
    </source>
</evidence>
<dbReference type="Pfam" id="PF00069">
    <property type="entry name" value="Pkinase"/>
    <property type="match status" value="1"/>
</dbReference>
<keyword evidence="3" id="KW-0808">Transferase</keyword>
<evidence type="ECO:0000256" key="2">
    <source>
        <dbReference type="ARBA" id="ARBA00022527"/>
    </source>
</evidence>
<dbReference type="Gene3D" id="3.30.200.20">
    <property type="entry name" value="Phosphorylase Kinase, domain 1"/>
    <property type="match status" value="1"/>
</dbReference>
<comment type="caution">
    <text evidence="11">The sequence shown here is derived from an EMBL/GenBank/DDBJ whole genome shotgun (WGS) entry which is preliminary data.</text>
</comment>
<dbReference type="FunFam" id="3.30.200.20:FF:000075">
    <property type="entry name" value="Probable serine/threonine-protein kinase WNK1"/>
    <property type="match status" value="1"/>
</dbReference>